<dbReference type="Proteomes" id="UP001151760">
    <property type="component" value="Unassembled WGS sequence"/>
</dbReference>
<keyword evidence="3" id="KW-1185">Reference proteome</keyword>
<organism evidence="2 3">
    <name type="scientific">Tanacetum coccineum</name>
    <dbReference type="NCBI Taxonomy" id="301880"/>
    <lineage>
        <taxon>Eukaryota</taxon>
        <taxon>Viridiplantae</taxon>
        <taxon>Streptophyta</taxon>
        <taxon>Embryophyta</taxon>
        <taxon>Tracheophyta</taxon>
        <taxon>Spermatophyta</taxon>
        <taxon>Magnoliopsida</taxon>
        <taxon>eudicotyledons</taxon>
        <taxon>Gunneridae</taxon>
        <taxon>Pentapetalae</taxon>
        <taxon>asterids</taxon>
        <taxon>campanulids</taxon>
        <taxon>Asterales</taxon>
        <taxon>Asteraceae</taxon>
        <taxon>Asteroideae</taxon>
        <taxon>Anthemideae</taxon>
        <taxon>Anthemidinae</taxon>
        <taxon>Tanacetum</taxon>
    </lineage>
</organism>
<dbReference type="EMBL" id="BQNB010018246">
    <property type="protein sequence ID" value="GJT72302.1"/>
    <property type="molecule type" value="Genomic_DNA"/>
</dbReference>
<evidence type="ECO:0000256" key="1">
    <source>
        <dbReference type="SAM" id="MobiDB-lite"/>
    </source>
</evidence>
<protein>
    <submittedName>
        <fullName evidence="2">Uncharacterized protein</fullName>
    </submittedName>
</protein>
<proteinExistence type="predicted"/>
<evidence type="ECO:0000313" key="2">
    <source>
        <dbReference type="EMBL" id="GJT72302.1"/>
    </source>
</evidence>
<reference evidence="2" key="1">
    <citation type="journal article" date="2022" name="Int. J. Mol. Sci.">
        <title>Draft Genome of Tanacetum Coccineum: Genomic Comparison of Closely Related Tanacetum-Family Plants.</title>
        <authorList>
            <person name="Yamashiro T."/>
            <person name="Shiraishi A."/>
            <person name="Nakayama K."/>
            <person name="Satake H."/>
        </authorList>
    </citation>
    <scope>NUCLEOTIDE SEQUENCE</scope>
</reference>
<comment type="caution">
    <text evidence="2">The sequence shown here is derived from an EMBL/GenBank/DDBJ whole genome shotgun (WGS) entry which is preliminary data.</text>
</comment>
<accession>A0ABQ5G9E4</accession>
<feature type="region of interest" description="Disordered" evidence="1">
    <location>
        <begin position="75"/>
        <end position="99"/>
    </location>
</feature>
<gene>
    <name evidence="2" type="ORF">Tco_1031588</name>
</gene>
<sequence length="237" mass="25763">MSAATEALIAAVAAALPSSPLPSPLTLLSSPFPQIPSPPLPVPSPPLPLPPPTVDSPTYAKAPLGYRGIGVRLRAASPPTHHPSEIPSPPLLLPSTSHRDDIPEADFPPCKRLCLTASTPRFEVGRVLQLLLLGRQSVPCLGRILTRSMFDWRTHNMTKLFRGRESYSAAASRQAECPMSKEVGYKITDTWDDRDTYEIHVRLEDAQDDRALQRGRVNMLFKDSAAGTKVTTVGVES</sequence>
<name>A0ABQ5G9E4_9ASTR</name>
<reference evidence="2" key="2">
    <citation type="submission" date="2022-01" db="EMBL/GenBank/DDBJ databases">
        <authorList>
            <person name="Yamashiro T."/>
            <person name="Shiraishi A."/>
            <person name="Satake H."/>
            <person name="Nakayama K."/>
        </authorList>
    </citation>
    <scope>NUCLEOTIDE SEQUENCE</scope>
</reference>
<evidence type="ECO:0000313" key="3">
    <source>
        <dbReference type="Proteomes" id="UP001151760"/>
    </source>
</evidence>